<accession>A0A4R6ULC8</accession>
<dbReference type="Gene3D" id="3.40.1440.10">
    <property type="entry name" value="GIY-YIG endonuclease"/>
    <property type="match status" value="1"/>
</dbReference>
<feature type="domain" description="GIY-YIG" evidence="2">
    <location>
        <begin position="3"/>
        <end position="79"/>
    </location>
</feature>
<reference evidence="3 4" key="1">
    <citation type="submission" date="2019-03" db="EMBL/GenBank/DDBJ databases">
        <title>Genomic Encyclopedia of Type Strains, Phase IV (KMG-IV): sequencing the most valuable type-strain genomes for metagenomic binning, comparative biology and taxonomic classification.</title>
        <authorList>
            <person name="Goeker M."/>
        </authorList>
    </citation>
    <scope>NUCLEOTIDE SEQUENCE [LARGE SCALE GENOMIC DNA]</scope>
    <source>
        <strain evidence="3 4">DSM 103792</strain>
    </source>
</reference>
<name>A0A4R6ULC8_9GAMM</name>
<dbReference type="InterPro" id="IPR000305">
    <property type="entry name" value="GIY-YIG_endonuc"/>
</dbReference>
<dbReference type="EMBL" id="SNYM01000009">
    <property type="protein sequence ID" value="TDQ47681.1"/>
    <property type="molecule type" value="Genomic_DNA"/>
</dbReference>
<dbReference type="OrthoDB" id="9807770at2"/>
<protein>
    <submittedName>
        <fullName evidence="3">Putative endonuclease</fullName>
    </submittedName>
</protein>
<comment type="similarity">
    <text evidence="1">Belongs to the UPF0213 family.</text>
</comment>
<dbReference type="Pfam" id="PF01541">
    <property type="entry name" value="GIY-YIG"/>
    <property type="match status" value="1"/>
</dbReference>
<keyword evidence="3" id="KW-0540">Nuclease</keyword>
<dbReference type="PANTHER" id="PTHR34477:SF5">
    <property type="entry name" value="BSL5627 PROTEIN"/>
    <property type="match status" value="1"/>
</dbReference>
<dbReference type="InterPro" id="IPR035901">
    <property type="entry name" value="GIY-YIG_endonuc_sf"/>
</dbReference>
<organism evidence="3 4">
    <name type="scientific">Permianibacter aggregans</name>
    <dbReference type="NCBI Taxonomy" id="1510150"/>
    <lineage>
        <taxon>Bacteria</taxon>
        <taxon>Pseudomonadati</taxon>
        <taxon>Pseudomonadota</taxon>
        <taxon>Gammaproteobacteria</taxon>
        <taxon>Pseudomonadales</taxon>
        <taxon>Pseudomonadaceae</taxon>
        <taxon>Permianibacter</taxon>
    </lineage>
</organism>
<dbReference type="SMART" id="SM00465">
    <property type="entry name" value="GIYc"/>
    <property type="match status" value="1"/>
</dbReference>
<dbReference type="CDD" id="cd10448">
    <property type="entry name" value="GIY-YIG_unchar_3"/>
    <property type="match status" value="1"/>
</dbReference>
<dbReference type="Proteomes" id="UP000295375">
    <property type="component" value="Unassembled WGS sequence"/>
</dbReference>
<evidence type="ECO:0000256" key="1">
    <source>
        <dbReference type="ARBA" id="ARBA00007435"/>
    </source>
</evidence>
<dbReference type="GO" id="GO:0004519">
    <property type="term" value="F:endonuclease activity"/>
    <property type="evidence" value="ECO:0007669"/>
    <property type="project" value="UniProtKB-KW"/>
</dbReference>
<evidence type="ECO:0000313" key="4">
    <source>
        <dbReference type="Proteomes" id="UP000295375"/>
    </source>
</evidence>
<dbReference type="PROSITE" id="PS50164">
    <property type="entry name" value="GIY_YIG"/>
    <property type="match status" value="1"/>
</dbReference>
<proteinExistence type="inferred from homology"/>
<dbReference type="AlphaFoldDB" id="A0A4R6ULC8"/>
<keyword evidence="4" id="KW-1185">Reference proteome</keyword>
<dbReference type="PANTHER" id="PTHR34477">
    <property type="entry name" value="UPF0213 PROTEIN YHBQ"/>
    <property type="match status" value="1"/>
</dbReference>
<dbReference type="RefSeq" id="WP_133590886.1">
    <property type="nucleotide sequence ID" value="NZ_CP037953.1"/>
</dbReference>
<comment type="caution">
    <text evidence="3">The sequence shown here is derived from an EMBL/GenBank/DDBJ whole genome shotgun (WGS) entry which is preliminary data.</text>
</comment>
<evidence type="ECO:0000259" key="2">
    <source>
        <dbReference type="PROSITE" id="PS50164"/>
    </source>
</evidence>
<keyword evidence="3" id="KW-0255">Endonuclease</keyword>
<gene>
    <name evidence="3" type="ORF">EV696_10985</name>
</gene>
<keyword evidence="3" id="KW-0378">Hydrolase</keyword>
<evidence type="ECO:0000313" key="3">
    <source>
        <dbReference type="EMBL" id="TDQ47681.1"/>
    </source>
</evidence>
<dbReference type="InterPro" id="IPR050190">
    <property type="entry name" value="UPF0213_domain"/>
</dbReference>
<sequence length="97" mass="11475">MAKPGWVYILASGRNGTLYIGVTTDLPRRVGQHKEKNVPGFTNRYDVDQLVWFESCEEISGAILREKQLKKWRREWKLKLIERSNPEWRDLYPEIIG</sequence>
<dbReference type="SUPFAM" id="SSF82771">
    <property type="entry name" value="GIY-YIG endonuclease"/>
    <property type="match status" value="1"/>
</dbReference>